<reference evidence="2" key="1">
    <citation type="journal article" date="2013" name="Nat. Genet.">
        <title>The duck genome and transcriptome provide insight into an avian influenza virus reservoir species.</title>
        <authorList>
            <person name="Huang Y."/>
            <person name="Li Y."/>
            <person name="Burt D.W."/>
            <person name="Chen H."/>
            <person name="Zhang Y."/>
            <person name="Qian W."/>
            <person name="Kim H."/>
            <person name="Gan S."/>
            <person name="Zhao Y."/>
            <person name="Li J."/>
            <person name="Yi K."/>
            <person name="Feng H."/>
            <person name="Zhu P."/>
            <person name="Li B."/>
            <person name="Liu Q."/>
            <person name="Fairley S."/>
            <person name="Magor K.E."/>
            <person name="Du Z."/>
            <person name="Hu X."/>
            <person name="Goodman L."/>
            <person name="Tafer H."/>
            <person name="Vignal A."/>
            <person name="Lee T."/>
            <person name="Kim K.W."/>
            <person name="Sheng Z."/>
            <person name="An Y."/>
            <person name="Searle S."/>
            <person name="Herrero J."/>
            <person name="Groenen M.A."/>
            <person name="Crooijmans R.P."/>
            <person name="Faraut T."/>
            <person name="Cai Q."/>
            <person name="Webster R.G."/>
            <person name="Aldridge J.R."/>
            <person name="Warren W.C."/>
            <person name="Bartschat S."/>
            <person name="Kehr S."/>
            <person name="Marz M."/>
            <person name="Stadler P.F."/>
            <person name="Smith J."/>
            <person name="Kraus R.H."/>
            <person name="Zhao Y."/>
            <person name="Ren L."/>
            <person name="Fei J."/>
            <person name="Morisson M."/>
            <person name="Kaiser P."/>
            <person name="Griffin D.K."/>
            <person name="Rao M."/>
            <person name="Pitel F."/>
            <person name="Wang J."/>
            <person name="Li N."/>
        </authorList>
    </citation>
    <scope>NUCLEOTIDE SEQUENCE [LARGE SCALE GENOMIC DNA]</scope>
</reference>
<proteinExistence type="predicted"/>
<dbReference type="Proteomes" id="UP000296049">
    <property type="component" value="Unassembled WGS sequence"/>
</dbReference>
<organism evidence="1 2">
    <name type="scientific">Anas platyrhynchos</name>
    <name type="common">Mallard</name>
    <name type="synonym">Anas boschas</name>
    <dbReference type="NCBI Taxonomy" id="8839"/>
    <lineage>
        <taxon>Eukaryota</taxon>
        <taxon>Metazoa</taxon>
        <taxon>Chordata</taxon>
        <taxon>Craniata</taxon>
        <taxon>Vertebrata</taxon>
        <taxon>Euteleostomi</taxon>
        <taxon>Archelosauria</taxon>
        <taxon>Archosauria</taxon>
        <taxon>Dinosauria</taxon>
        <taxon>Saurischia</taxon>
        <taxon>Theropoda</taxon>
        <taxon>Coelurosauria</taxon>
        <taxon>Aves</taxon>
        <taxon>Neognathae</taxon>
        <taxon>Galloanserae</taxon>
        <taxon>Anseriformes</taxon>
        <taxon>Anatidae</taxon>
        <taxon>Anatinae</taxon>
        <taxon>Anas</taxon>
    </lineage>
</organism>
<dbReference type="Pfam" id="PF07004">
    <property type="entry name" value="SHIPPO-rpt"/>
    <property type="match status" value="1"/>
</dbReference>
<keyword evidence="2" id="KW-1185">Reference proteome</keyword>
<accession>R0L5X5</accession>
<feature type="non-terminal residue" evidence="1">
    <location>
        <position position="78"/>
    </location>
</feature>
<sequence>PVCNICSPQLSGAMYPRFIREQRTKLDLLRNRKYIETPGPGAYDVDSGYRACLPSSPSITIQGVRRPKRHDTGPFTTF</sequence>
<evidence type="ECO:0000313" key="2">
    <source>
        <dbReference type="Proteomes" id="UP000296049"/>
    </source>
</evidence>
<evidence type="ECO:0000313" key="1">
    <source>
        <dbReference type="EMBL" id="EOA95682.1"/>
    </source>
</evidence>
<protein>
    <submittedName>
        <fullName evidence="1">Uncharacterized protein</fullName>
    </submittedName>
</protein>
<feature type="non-terminal residue" evidence="1">
    <location>
        <position position="1"/>
    </location>
</feature>
<name>R0L5X5_ANAPL</name>
<gene>
    <name evidence="1" type="ORF">Anapl_04237</name>
</gene>
<dbReference type="InterPro" id="IPR010736">
    <property type="entry name" value="SHIPPO-rpt"/>
</dbReference>
<dbReference type="AlphaFoldDB" id="R0L5X5"/>
<dbReference type="EMBL" id="KB744204">
    <property type="protein sequence ID" value="EOA95682.1"/>
    <property type="molecule type" value="Genomic_DNA"/>
</dbReference>